<gene>
    <name evidence="1" type="ORF">I9Y29_003864</name>
</gene>
<evidence type="ECO:0000313" key="1">
    <source>
        <dbReference type="EMBL" id="HAT3899398.1"/>
    </source>
</evidence>
<sequence length="114" mass="12697">MKYFKDINNIVYAYESDGSQDEFIIPDLSPITEKEAMDIANPPPTQDEVIAEAEAKKLQLRATADAEIAWRQDAVDAGVATAAETVELAEWKKYRVLLMRVDTAAPVWPNAQEA</sequence>
<organism evidence="1">
    <name type="scientific">Citrobacter freundii</name>
    <dbReference type="NCBI Taxonomy" id="546"/>
    <lineage>
        <taxon>Bacteria</taxon>
        <taxon>Pseudomonadati</taxon>
        <taxon>Pseudomonadota</taxon>
        <taxon>Gammaproteobacteria</taxon>
        <taxon>Enterobacterales</taxon>
        <taxon>Enterobacteriaceae</taxon>
        <taxon>Citrobacter</taxon>
        <taxon>Citrobacter freundii complex</taxon>
    </lineage>
</organism>
<dbReference type="InterPro" id="IPR003458">
    <property type="entry name" value="Phage_T4_Gp38_tail_assem"/>
</dbReference>
<dbReference type="EMBL" id="DACSXJ010000028">
    <property type="protein sequence ID" value="HAT3899398.1"/>
    <property type="molecule type" value="Genomic_DNA"/>
</dbReference>
<reference evidence="1" key="2">
    <citation type="submission" date="2020-09" db="EMBL/GenBank/DDBJ databases">
        <authorList>
            <consortium name="NCBI Pathogen Detection Project"/>
        </authorList>
    </citation>
    <scope>NUCLEOTIDE SEQUENCE</scope>
    <source>
        <strain evidence="1">O50</strain>
    </source>
</reference>
<comment type="caution">
    <text evidence="1">The sequence shown here is derived from an EMBL/GenBank/DDBJ whole genome shotgun (WGS) entry which is preliminary data.</text>
</comment>
<dbReference type="RefSeq" id="WP_108361571.1">
    <property type="nucleotide sequence ID" value="NZ_CP155122.1"/>
</dbReference>
<accession>A0A8H9QEA8</accession>
<proteinExistence type="predicted"/>
<dbReference type="Pfam" id="PF02413">
    <property type="entry name" value="Caudo_TAP"/>
    <property type="match status" value="1"/>
</dbReference>
<name>A0A8H9QEA8_CITFR</name>
<dbReference type="Proteomes" id="UP000855471">
    <property type="component" value="Unassembled WGS sequence"/>
</dbReference>
<reference evidence="1" key="1">
    <citation type="journal article" date="2018" name="Genome Biol.">
        <title>SKESA: strategic k-mer extension for scrupulous assemblies.</title>
        <authorList>
            <person name="Souvorov A."/>
            <person name="Agarwala R."/>
            <person name="Lipman D.J."/>
        </authorList>
    </citation>
    <scope>NUCLEOTIDE SEQUENCE</scope>
    <source>
        <strain evidence="1">O50</strain>
    </source>
</reference>
<dbReference type="AlphaFoldDB" id="A0A8H9QEA8"/>
<protein>
    <submittedName>
        <fullName evidence="1">Tail fiber assembly protein</fullName>
    </submittedName>
</protein>